<dbReference type="AlphaFoldDB" id="A0A8H7MCY6"/>
<protein>
    <submittedName>
        <fullName evidence="1">Uncharacterized protein</fullName>
    </submittedName>
</protein>
<accession>A0A8H7MCY6</accession>
<dbReference type="SUPFAM" id="SSF48403">
    <property type="entry name" value="Ankyrin repeat"/>
    <property type="match status" value="1"/>
</dbReference>
<proteinExistence type="predicted"/>
<keyword evidence="2" id="KW-1185">Reference proteome</keyword>
<dbReference type="Proteomes" id="UP000651452">
    <property type="component" value="Unassembled WGS sequence"/>
</dbReference>
<reference evidence="1" key="1">
    <citation type="submission" date="2018-12" db="EMBL/GenBank/DDBJ databases">
        <authorList>
            <person name="Syme R.A."/>
            <person name="Farfan-Caceres L."/>
            <person name="Lichtenzveig J."/>
        </authorList>
    </citation>
    <scope>NUCLEOTIDE SEQUENCE</scope>
    <source>
        <strain evidence="1">Al4</strain>
    </source>
</reference>
<dbReference type="InterPro" id="IPR036770">
    <property type="entry name" value="Ankyrin_rpt-contain_sf"/>
</dbReference>
<comment type="caution">
    <text evidence="1">The sequence shown here is derived from an EMBL/GenBank/DDBJ whole genome shotgun (WGS) entry which is preliminary data.</text>
</comment>
<evidence type="ECO:0000313" key="2">
    <source>
        <dbReference type="Proteomes" id="UP000651452"/>
    </source>
</evidence>
<evidence type="ECO:0000313" key="1">
    <source>
        <dbReference type="EMBL" id="KAF9695376.1"/>
    </source>
</evidence>
<dbReference type="Gene3D" id="1.25.40.20">
    <property type="entry name" value="Ankyrin repeat-containing domain"/>
    <property type="match status" value="1"/>
</dbReference>
<reference evidence="1" key="2">
    <citation type="submission" date="2020-09" db="EMBL/GenBank/DDBJ databases">
        <title>Reference genome assembly for Australian Ascochyta lentis isolate Al4.</title>
        <authorList>
            <person name="Lee R.C."/>
            <person name="Farfan-Caceres L.M."/>
            <person name="Debler J.W."/>
            <person name="Williams A.H."/>
            <person name="Henares B.M."/>
        </authorList>
    </citation>
    <scope>NUCLEOTIDE SEQUENCE</scope>
    <source>
        <strain evidence="1">Al4</strain>
    </source>
</reference>
<dbReference type="EMBL" id="RZGK01000011">
    <property type="protein sequence ID" value="KAF9695376.1"/>
    <property type="molecule type" value="Genomic_DNA"/>
</dbReference>
<dbReference type="OrthoDB" id="5391533at2759"/>
<sequence>MISRHQDMLSACTSGDVAALERLFEANNIRRFSKPVYISSPGEAPPTNELLAAAITNGHLDIVLLVLNTYEGINFYDEVITALVNHPDIPILEALYNYDNLIVQFEWDDHQSTFVTEACKQPPEKIGPLLHFLIEHDAALDVGGFRFHFAVWAALCGNQPLDVIEAMIKKGGPVTSAAMQQAVVCERTDVIDAFMRFNIEGEHDNIQQLQTEAEETGNTDVVKLVHAWTSNWGAEANQNLTMVQKLKRVLRRKD</sequence>
<organism evidence="1 2">
    <name type="scientific">Ascochyta lentis</name>
    <dbReference type="NCBI Taxonomy" id="205686"/>
    <lineage>
        <taxon>Eukaryota</taxon>
        <taxon>Fungi</taxon>
        <taxon>Dikarya</taxon>
        <taxon>Ascomycota</taxon>
        <taxon>Pezizomycotina</taxon>
        <taxon>Dothideomycetes</taxon>
        <taxon>Pleosporomycetidae</taxon>
        <taxon>Pleosporales</taxon>
        <taxon>Pleosporineae</taxon>
        <taxon>Didymellaceae</taxon>
        <taxon>Ascochyta</taxon>
    </lineage>
</organism>
<name>A0A8H7MCY6_9PLEO</name>
<gene>
    <name evidence="1" type="ORF">EKO04_006370</name>
</gene>